<evidence type="ECO:0000313" key="2">
    <source>
        <dbReference type="EMBL" id="GAA4726824.1"/>
    </source>
</evidence>
<dbReference type="Pfam" id="PF13302">
    <property type="entry name" value="Acetyltransf_3"/>
    <property type="match status" value="1"/>
</dbReference>
<sequence>MWAAERKADGVVVGTVLLLTLPNDEHGEVEIGWHLHPDAWGQGYACEAAGLRPRRRGRTARDRRRQPH</sequence>
<feature type="domain" description="N-acetyltransferase" evidence="1">
    <location>
        <begin position="2"/>
        <end position="49"/>
    </location>
</feature>
<dbReference type="EMBL" id="BAABKN010000005">
    <property type="protein sequence ID" value="GAA4726824.1"/>
    <property type="molecule type" value="Genomic_DNA"/>
</dbReference>
<gene>
    <name evidence="2" type="ORF">GCM10023350_07020</name>
</gene>
<comment type="caution">
    <text evidence="2">The sequence shown here is derived from an EMBL/GenBank/DDBJ whole genome shotgun (WGS) entry which is preliminary data.</text>
</comment>
<dbReference type="RefSeq" id="WP_345525195.1">
    <property type="nucleotide sequence ID" value="NZ_BAABKN010000005.1"/>
</dbReference>
<dbReference type="SUPFAM" id="SSF55729">
    <property type="entry name" value="Acyl-CoA N-acyltransferases (Nat)"/>
    <property type="match status" value="1"/>
</dbReference>
<proteinExistence type="predicted"/>
<accession>A0ABP8YEC3</accession>
<protein>
    <recommendedName>
        <fullName evidence="1">N-acetyltransferase domain-containing protein</fullName>
    </recommendedName>
</protein>
<evidence type="ECO:0000259" key="1">
    <source>
        <dbReference type="Pfam" id="PF13302"/>
    </source>
</evidence>
<reference evidence="3" key="1">
    <citation type="journal article" date="2019" name="Int. J. Syst. Evol. Microbiol.">
        <title>The Global Catalogue of Microorganisms (GCM) 10K type strain sequencing project: providing services to taxonomists for standard genome sequencing and annotation.</title>
        <authorList>
            <consortium name="The Broad Institute Genomics Platform"/>
            <consortium name="The Broad Institute Genome Sequencing Center for Infectious Disease"/>
            <person name="Wu L."/>
            <person name="Ma J."/>
        </authorList>
    </citation>
    <scope>NUCLEOTIDE SEQUENCE [LARGE SCALE GENOMIC DNA]</scope>
    <source>
        <strain evidence="3">JCM 18532</strain>
    </source>
</reference>
<dbReference type="Proteomes" id="UP001499882">
    <property type="component" value="Unassembled WGS sequence"/>
</dbReference>
<keyword evidence="3" id="KW-1185">Reference proteome</keyword>
<dbReference type="Gene3D" id="3.40.630.30">
    <property type="match status" value="1"/>
</dbReference>
<dbReference type="InterPro" id="IPR000182">
    <property type="entry name" value="GNAT_dom"/>
</dbReference>
<evidence type="ECO:0000313" key="3">
    <source>
        <dbReference type="Proteomes" id="UP001499882"/>
    </source>
</evidence>
<name>A0ABP8YEC3_9ACTN</name>
<organism evidence="2 3">
    <name type="scientific">Nocardioides endophyticus</name>
    <dbReference type="NCBI Taxonomy" id="1353775"/>
    <lineage>
        <taxon>Bacteria</taxon>
        <taxon>Bacillati</taxon>
        <taxon>Actinomycetota</taxon>
        <taxon>Actinomycetes</taxon>
        <taxon>Propionibacteriales</taxon>
        <taxon>Nocardioidaceae</taxon>
        <taxon>Nocardioides</taxon>
    </lineage>
</organism>
<dbReference type="InterPro" id="IPR016181">
    <property type="entry name" value="Acyl_CoA_acyltransferase"/>
</dbReference>